<keyword evidence="2" id="KW-0456">Lyase</keyword>
<dbReference type="InterPro" id="IPR004360">
    <property type="entry name" value="Glyas_Fos-R_dOase_dom"/>
</dbReference>
<dbReference type="AlphaFoldDB" id="A0A840X4W3"/>
<evidence type="ECO:0000313" key="2">
    <source>
        <dbReference type="EMBL" id="MBB5617420.1"/>
    </source>
</evidence>
<dbReference type="GO" id="GO:0051213">
    <property type="term" value="F:dioxygenase activity"/>
    <property type="evidence" value="ECO:0007669"/>
    <property type="project" value="UniProtKB-KW"/>
</dbReference>
<dbReference type="GO" id="GO:0016829">
    <property type="term" value="F:lyase activity"/>
    <property type="evidence" value="ECO:0007669"/>
    <property type="project" value="UniProtKB-KW"/>
</dbReference>
<dbReference type="InterPro" id="IPR037523">
    <property type="entry name" value="VOC_core"/>
</dbReference>
<keyword evidence="3" id="KW-1185">Reference proteome</keyword>
<name>A0A840X4W3_9MICO</name>
<protein>
    <submittedName>
        <fullName evidence="2">Catechol 2,3-dioxygenase-like lactoylglutathione lyase family enzyme</fullName>
    </submittedName>
</protein>
<dbReference type="InterPro" id="IPR029068">
    <property type="entry name" value="Glyas_Bleomycin-R_OHBP_Dase"/>
</dbReference>
<reference evidence="2 3" key="1">
    <citation type="submission" date="2020-08" db="EMBL/GenBank/DDBJ databases">
        <title>Sequencing the genomes of 1000 actinobacteria strains.</title>
        <authorList>
            <person name="Klenk H.-P."/>
        </authorList>
    </citation>
    <scope>NUCLEOTIDE SEQUENCE [LARGE SCALE GENOMIC DNA]</scope>
    <source>
        <strain evidence="2 3">DSM 23889</strain>
    </source>
</reference>
<evidence type="ECO:0000259" key="1">
    <source>
        <dbReference type="PROSITE" id="PS51819"/>
    </source>
</evidence>
<dbReference type="SUPFAM" id="SSF54593">
    <property type="entry name" value="Glyoxalase/Bleomycin resistance protein/Dihydroxybiphenyl dioxygenase"/>
    <property type="match status" value="1"/>
</dbReference>
<dbReference type="Proteomes" id="UP000552883">
    <property type="component" value="Unassembled WGS sequence"/>
</dbReference>
<gene>
    <name evidence="2" type="ORF">BJ959_000916</name>
</gene>
<accession>A0A840X4W3</accession>
<dbReference type="CDD" id="cd06587">
    <property type="entry name" value="VOC"/>
    <property type="match status" value="1"/>
</dbReference>
<organism evidence="2 3">
    <name type="scientific">Microcella frigidaquae</name>
    <dbReference type="NCBI Taxonomy" id="424758"/>
    <lineage>
        <taxon>Bacteria</taxon>
        <taxon>Bacillati</taxon>
        <taxon>Actinomycetota</taxon>
        <taxon>Actinomycetes</taxon>
        <taxon>Micrococcales</taxon>
        <taxon>Microbacteriaceae</taxon>
        <taxon>Microcella</taxon>
    </lineage>
</organism>
<proteinExistence type="predicted"/>
<dbReference type="RefSeq" id="WP_153982873.1">
    <property type="nucleotide sequence ID" value="NZ_BAAANZ010000016.1"/>
</dbReference>
<comment type="caution">
    <text evidence="2">The sequence shown here is derived from an EMBL/GenBank/DDBJ whole genome shotgun (WGS) entry which is preliminary data.</text>
</comment>
<sequence length="129" mass="13860">MPEYTFAFAGFAVPDIEAAHRFYRETLGLEVTVEGMGQLSLDLPGGGWALIYPKPDHVPATYTVLNLEVADIDAAVDELAARGVAFTRYPGFDHDERGIVRGIEAGQGPDIAWCTDPAGNIIAVLQNAL</sequence>
<dbReference type="EMBL" id="JACHBS010000001">
    <property type="protein sequence ID" value="MBB5617420.1"/>
    <property type="molecule type" value="Genomic_DNA"/>
</dbReference>
<keyword evidence="2" id="KW-0223">Dioxygenase</keyword>
<dbReference type="PROSITE" id="PS51819">
    <property type="entry name" value="VOC"/>
    <property type="match status" value="1"/>
</dbReference>
<dbReference type="OrthoDB" id="9804907at2"/>
<evidence type="ECO:0000313" key="3">
    <source>
        <dbReference type="Proteomes" id="UP000552883"/>
    </source>
</evidence>
<keyword evidence="2" id="KW-0560">Oxidoreductase</keyword>
<dbReference type="Gene3D" id="3.10.180.10">
    <property type="entry name" value="2,3-Dihydroxybiphenyl 1,2-Dioxygenase, domain 1"/>
    <property type="match status" value="1"/>
</dbReference>
<feature type="domain" description="VOC" evidence="1">
    <location>
        <begin position="5"/>
        <end position="127"/>
    </location>
</feature>
<dbReference type="Pfam" id="PF00903">
    <property type="entry name" value="Glyoxalase"/>
    <property type="match status" value="1"/>
</dbReference>